<comment type="caution">
    <text evidence="1">The sequence shown here is derived from an EMBL/GenBank/DDBJ whole genome shotgun (WGS) entry which is preliminary data.</text>
</comment>
<protein>
    <submittedName>
        <fullName evidence="1">Uncharacterized protein</fullName>
    </submittedName>
</protein>
<sequence length="67" mass="7596">MTAYANGATCFDTKRVAPLGRSIGSAATEWLTFDHQPLVESRNILREAKSWLSQYFQEWVPTFGKSK</sequence>
<keyword evidence="2" id="KW-1185">Reference proteome</keyword>
<organism evidence="1 2">
    <name type="scientific">Nocardia jinanensis</name>
    <dbReference type="NCBI Taxonomy" id="382504"/>
    <lineage>
        <taxon>Bacteria</taxon>
        <taxon>Bacillati</taxon>
        <taxon>Actinomycetota</taxon>
        <taxon>Actinomycetes</taxon>
        <taxon>Mycobacteriales</taxon>
        <taxon>Nocardiaceae</taxon>
        <taxon>Nocardia</taxon>
    </lineage>
</organism>
<evidence type="ECO:0000313" key="1">
    <source>
        <dbReference type="EMBL" id="GGL25186.1"/>
    </source>
</evidence>
<accession>A0A917RSQ6</accession>
<dbReference type="AlphaFoldDB" id="A0A917RSQ6"/>
<reference evidence="1" key="1">
    <citation type="journal article" date="2014" name="Int. J. Syst. Evol. Microbiol.">
        <title>Complete genome sequence of Corynebacterium casei LMG S-19264T (=DSM 44701T), isolated from a smear-ripened cheese.</title>
        <authorList>
            <consortium name="US DOE Joint Genome Institute (JGI-PGF)"/>
            <person name="Walter F."/>
            <person name="Albersmeier A."/>
            <person name="Kalinowski J."/>
            <person name="Ruckert C."/>
        </authorList>
    </citation>
    <scope>NUCLEOTIDE SEQUENCE</scope>
    <source>
        <strain evidence="1">CGMCC 4.3508</strain>
    </source>
</reference>
<dbReference type="Proteomes" id="UP000638263">
    <property type="component" value="Unassembled WGS sequence"/>
</dbReference>
<gene>
    <name evidence="1" type="ORF">GCM10011588_45060</name>
</gene>
<proteinExistence type="predicted"/>
<reference evidence="1" key="2">
    <citation type="submission" date="2020-09" db="EMBL/GenBank/DDBJ databases">
        <authorList>
            <person name="Sun Q."/>
            <person name="Zhou Y."/>
        </authorList>
    </citation>
    <scope>NUCLEOTIDE SEQUENCE</scope>
    <source>
        <strain evidence="1">CGMCC 4.3508</strain>
    </source>
</reference>
<dbReference type="EMBL" id="BMMH01000010">
    <property type="protein sequence ID" value="GGL25186.1"/>
    <property type="molecule type" value="Genomic_DNA"/>
</dbReference>
<name>A0A917RSQ6_9NOCA</name>
<evidence type="ECO:0000313" key="2">
    <source>
        <dbReference type="Proteomes" id="UP000638263"/>
    </source>
</evidence>